<dbReference type="SUPFAM" id="SSF50630">
    <property type="entry name" value="Acid proteases"/>
    <property type="match status" value="1"/>
</dbReference>
<evidence type="ECO:0000256" key="1">
    <source>
        <dbReference type="SAM" id="MobiDB-lite"/>
    </source>
</evidence>
<keyword evidence="3" id="KW-1185">Reference proteome</keyword>
<protein>
    <submittedName>
        <fullName evidence="2">Uncharacterized protein</fullName>
    </submittedName>
</protein>
<accession>A0A0C9UZP1</accession>
<gene>
    <name evidence="2" type="ORF">M422DRAFT_256876</name>
</gene>
<name>A0A0C9UZP1_SPHS4</name>
<feature type="region of interest" description="Disordered" evidence="1">
    <location>
        <begin position="73"/>
        <end position="125"/>
    </location>
</feature>
<dbReference type="Pfam" id="PF08284">
    <property type="entry name" value="RVP_2"/>
    <property type="match status" value="1"/>
</dbReference>
<feature type="compositionally biased region" description="Acidic residues" evidence="1">
    <location>
        <begin position="80"/>
        <end position="96"/>
    </location>
</feature>
<dbReference type="OrthoDB" id="2799149at2759"/>
<feature type="region of interest" description="Disordered" evidence="1">
    <location>
        <begin position="1"/>
        <end position="45"/>
    </location>
</feature>
<dbReference type="CDD" id="cd00303">
    <property type="entry name" value="retropepsin_like"/>
    <property type="match status" value="1"/>
</dbReference>
<dbReference type="Gene3D" id="2.40.70.10">
    <property type="entry name" value="Acid Proteases"/>
    <property type="match status" value="1"/>
</dbReference>
<dbReference type="EMBL" id="KN837145">
    <property type="protein sequence ID" value="KIJ40319.1"/>
    <property type="molecule type" value="Genomic_DNA"/>
</dbReference>
<feature type="compositionally biased region" description="Basic and acidic residues" evidence="1">
    <location>
        <begin position="23"/>
        <end position="35"/>
    </location>
</feature>
<sequence>MTSTSQWDDGLSSNARRKPRINGPDRTKHHADPTKSGEINKGPAITNGRITIRPIIALKPLRACRVGAVHIGDSPTEQVDNNDQDINDPIDDERPTEDEYRNEDYDNQLDLSEDQRSWGSKPSKFDWSDDDQPCRVNSVRYSHDMARVAAAVPVGPANARKAKLAKEGEPLYDHMVKMKTSRPTQSKNDLLTIAGYFLVGGTKARCLFDSGCEGIIMSSEFARATGIRMYKLPEPIGIQQAFQGSRAKLYYTATTDITIGQQTYTETFDIANVDYYDIMLGTPFLRRVKANIDFNGLGSIIINGETIDNDLSVWLASEEAKIHGLSANKATIQGELPLEQIVKPLSKNTNESVFENIRNELLVLPVPQTLKELEKLISLVAYMLPYCGRLK</sequence>
<proteinExistence type="predicted"/>
<dbReference type="Proteomes" id="UP000054279">
    <property type="component" value="Unassembled WGS sequence"/>
</dbReference>
<reference evidence="2 3" key="1">
    <citation type="submission" date="2014-06" db="EMBL/GenBank/DDBJ databases">
        <title>Evolutionary Origins and Diversification of the Mycorrhizal Mutualists.</title>
        <authorList>
            <consortium name="DOE Joint Genome Institute"/>
            <consortium name="Mycorrhizal Genomics Consortium"/>
            <person name="Kohler A."/>
            <person name="Kuo A."/>
            <person name="Nagy L.G."/>
            <person name="Floudas D."/>
            <person name="Copeland A."/>
            <person name="Barry K.W."/>
            <person name="Cichocki N."/>
            <person name="Veneault-Fourrey C."/>
            <person name="LaButti K."/>
            <person name="Lindquist E.A."/>
            <person name="Lipzen A."/>
            <person name="Lundell T."/>
            <person name="Morin E."/>
            <person name="Murat C."/>
            <person name="Riley R."/>
            <person name="Ohm R."/>
            <person name="Sun H."/>
            <person name="Tunlid A."/>
            <person name="Henrissat B."/>
            <person name="Grigoriev I.V."/>
            <person name="Hibbett D.S."/>
            <person name="Martin F."/>
        </authorList>
    </citation>
    <scope>NUCLEOTIDE SEQUENCE [LARGE SCALE GENOMIC DNA]</scope>
    <source>
        <strain evidence="2 3">SS14</strain>
    </source>
</reference>
<dbReference type="HOGENOM" id="CLU_062886_0_0_1"/>
<dbReference type="InterPro" id="IPR021109">
    <property type="entry name" value="Peptidase_aspartic_dom_sf"/>
</dbReference>
<organism evidence="2 3">
    <name type="scientific">Sphaerobolus stellatus (strain SS14)</name>
    <dbReference type="NCBI Taxonomy" id="990650"/>
    <lineage>
        <taxon>Eukaryota</taxon>
        <taxon>Fungi</taxon>
        <taxon>Dikarya</taxon>
        <taxon>Basidiomycota</taxon>
        <taxon>Agaricomycotina</taxon>
        <taxon>Agaricomycetes</taxon>
        <taxon>Phallomycetidae</taxon>
        <taxon>Geastrales</taxon>
        <taxon>Sphaerobolaceae</taxon>
        <taxon>Sphaerobolus</taxon>
    </lineage>
</organism>
<evidence type="ECO:0000313" key="3">
    <source>
        <dbReference type="Proteomes" id="UP000054279"/>
    </source>
</evidence>
<feature type="compositionally biased region" description="Polar residues" evidence="1">
    <location>
        <begin position="1"/>
        <end position="14"/>
    </location>
</feature>
<evidence type="ECO:0000313" key="2">
    <source>
        <dbReference type="EMBL" id="KIJ40319.1"/>
    </source>
</evidence>
<dbReference type="AlphaFoldDB" id="A0A0C9UZP1"/>